<accession>A0A9P4NLH9</accession>
<dbReference type="GO" id="GO:0005694">
    <property type="term" value="C:chromosome"/>
    <property type="evidence" value="ECO:0007669"/>
    <property type="project" value="UniProtKB-ARBA"/>
</dbReference>
<comment type="similarity">
    <text evidence="2">Belongs to the SNF2/RAD54 helicase family.</text>
</comment>
<dbReference type="InterPro" id="IPR049730">
    <property type="entry name" value="SNF2/RAD54-like_C"/>
</dbReference>
<dbReference type="SMART" id="SM00490">
    <property type="entry name" value="HELICc"/>
    <property type="match status" value="1"/>
</dbReference>
<evidence type="ECO:0000256" key="11">
    <source>
        <dbReference type="SAM" id="MobiDB-lite"/>
    </source>
</evidence>
<dbReference type="FunFam" id="3.40.50.10810:FF:000014">
    <property type="entry name" value="SWI/SNF-related matrix-associated actin-dependent regulator of chromatin subfamily A containing DEAD/H box 1"/>
    <property type="match status" value="1"/>
</dbReference>
<dbReference type="GO" id="GO:0140658">
    <property type="term" value="F:ATP-dependent chromatin remodeler activity"/>
    <property type="evidence" value="ECO:0007669"/>
    <property type="project" value="UniProtKB-ARBA"/>
</dbReference>
<keyword evidence="5" id="KW-0378">Hydrolase</keyword>
<evidence type="ECO:0000256" key="1">
    <source>
        <dbReference type="ARBA" id="ARBA00004123"/>
    </source>
</evidence>
<feature type="compositionally biased region" description="Low complexity" evidence="11">
    <location>
        <begin position="115"/>
        <end position="124"/>
    </location>
</feature>
<feature type="region of interest" description="Disordered" evidence="11">
    <location>
        <begin position="69"/>
        <end position="89"/>
    </location>
</feature>
<organism evidence="14 15">
    <name type="scientific">Tothia fuscella</name>
    <dbReference type="NCBI Taxonomy" id="1048955"/>
    <lineage>
        <taxon>Eukaryota</taxon>
        <taxon>Fungi</taxon>
        <taxon>Dikarya</taxon>
        <taxon>Ascomycota</taxon>
        <taxon>Pezizomycotina</taxon>
        <taxon>Dothideomycetes</taxon>
        <taxon>Pleosporomycetidae</taxon>
        <taxon>Venturiales</taxon>
        <taxon>Cylindrosympodiaceae</taxon>
        <taxon>Tothia</taxon>
    </lineage>
</organism>
<keyword evidence="6" id="KW-0347">Helicase</keyword>
<dbReference type="PROSITE" id="PS51194">
    <property type="entry name" value="HELICASE_CTER"/>
    <property type="match status" value="1"/>
</dbReference>
<feature type="compositionally biased region" description="Polar residues" evidence="11">
    <location>
        <begin position="105"/>
        <end position="114"/>
    </location>
</feature>
<feature type="compositionally biased region" description="Low complexity" evidence="11">
    <location>
        <begin position="69"/>
        <end position="82"/>
    </location>
</feature>
<keyword evidence="15" id="KW-1185">Reference proteome</keyword>
<keyword evidence="10" id="KW-0539">Nucleus</keyword>
<reference evidence="14" key="1">
    <citation type="journal article" date="2020" name="Stud. Mycol.">
        <title>101 Dothideomycetes genomes: a test case for predicting lifestyles and emergence of pathogens.</title>
        <authorList>
            <person name="Haridas S."/>
            <person name="Albert R."/>
            <person name="Binder M."/>
            <person name="Bloem J."/>
            <person name="Labutti K."/>
            <person name="Salamov A."/>
            <person name="Andreopoulos B."/>
            <person name="Baker S."/>
            <person name="Barry K."/>
            <person name="Bills G."/>
            <person name="Bluhm B."/>
            <person name="Cannon C."/>
            <person name="Castanera R."/>
            <person name="Culley D."/>
            <person name="Daum C."/>
            <person name="Ezra D."/>
            <person name="Gonzalez J."/>
            <person name="Henrissat B."/>
            <person name="Kuo A."/>
            <person name="Liang C."/>
            <person name="Lipzen A."/>
            <person name="Lutzoni F."/>
            <person name="Magnuson J."/>
            <person name="Mondo S."/>
            <person name="Nolan M."/>
            <person name="Ohm R."/>
            <person name="Pangilinan J."/>
            <person name="Park H.-J."/>
            <person name="Ramirez L."/>
            <person name="Alfaro M."/>
            <person name="Sun H."/>
            <person name="Tritt A."/>
            <person name="Yoshinaga Y."/>
            <person name="Zwiers L.-H."/>
            <person name="Turgeon B."/>
            <person name="Goodwin S."/>
            <person name="Spatafora J."/>
            <person name="Crous P."/>
            <person name="Grigoriev I."/>
        </authorList>
    </citation>
    <scope>NUCLEOTIDE SEQUENCE</scope>
    <source>
        <strain evidence="14">CBS 130266</strain>
    </source>
</reference>
<dbReference type="InterPro" id="IPR001650">
    <property type="entry name" value="Helicase_C-like"/>
</dbReference>
<keyword evidence="4" id="KW-0547">Nucleotide-binding</keyword>
<evidence type="ECO:0000256" key="2">
    <source>
        <dbReference type="ARBA" id="ARBA00007025"/>
    </source>
</evidence>
<feature type="domain" description="Helicase ATP-binding" evidence="12">
    <location>
        <begin position="545"/>
        <end position="712"/>
    </location>
</feature>
<dbReference type="SUPFAM" id="SSF52540">
    <property type="entry name" value="P-loop containing nucleoside triphosphate hydrolases"/>
    <property type="match status" value="2"/>
</dbReference>
<dbReference type="CDD" id="cd18793">
    <property type="entry name" value="SF2_C_SNF"/>
    <property type="match status" value="1"/>
</dbReference>
<dbReference type="Gene3D" id="3.40.50.300">
    <property type="entry name" value="P-loop containing nucleotide triphosphate hydrolases"/>
    <property type="match status" value="1"/>
</dbReference>
<evidence type="ECO:0000256" key="3">
    <source>
        <dbReference type="ARBA" id="ARBA00012551"/>
    </source>
</evidence>
<feature type="compositionally biased region" description="Polar residues" evidence="11">
    <location>
        <begin position="494"/>
        <end position="504"/>
    </location>
</feature>
<comment type="caution">
    <text evidence="14">The sequence shown here is derived from an EMBL/GenBank/DDBJ whole genome shotgun (WGS) entry which is preliminary data.</text>
</comment>
<dbReference type="SMART" id="SM00487">
    <property type="entry name" value="DEXDc"/>
    <property type="match status" value="1"/>
</dbReference>
<dbReference type="AlphaFoldDB" id="A0A9P4NLH9"/>
<dbReference type="PANTHER" id="PTHR10799">
    <property type="entry name" value="SNF2/RAD54 HELICASE FAMILY"/>
    <property type="match status" value="1"/>
</dbReference>
<keyword evidence="7" id="KW-0067">ATP-binding</keyword>
<dbReference type="InterPro" id="IPR038718">
    <property type="entry name" value="SNF2-like_sf"/>
</dbReference>
<feature type="region of interest" description="Disordered" evidence="11">
    <location>
        <begin position="485"/>
        <end position="511"/>
    </location>
</feature>
<dbReference type="GO" id="GO:0003677">
    <property type="term" value="F:DNA binding"/>
    <property type="evidence" value="ECO:0007669"/>
    <property type="project" value="UniProtKB-KW"/>
</dbReference>
<feature type="region of interest" description="Disordered" evidence="11">
    <location>
        <begin position="105"/>
        <end position="129"/>
    </location>
</feature>
<comment type="subcellular location">
    <subcellularLocation>
        <location evidence="1">Nucleus</location>
    </subcellularLocation>
</comment>
<dbReference type="GO" id="GO:0003678">
    <property type="term" value="F:DNA helicase activity"/>
    <property type="evidence" value="ECO:0007669"/>
    <property type="project" value="UniProtKB-EC"/>
</dbReference>
<feature type="region of interest" description="Disordered" evidence="11">
    <location>
        <begin position="263"/>
        <end position="340"/>
    </location>
</feature>
<proteinExistence type="inferred from homology"/>
<dbReference type="GO" id="GO:0016787">
    <property type="term" value="F:hydrolase activity"/>
    <property type="evidence" value="ECO:0007669"/>
    <property type="project" value="UniProtKB-KW"/>
</dbReference>
<dbReference type="GO" id="GO:0005634">
    <property type="term" value="C:nucleus"/>
    <property type="evidence" value="ECO:0007669"/>
    <property type="project" value="UniProtKB-SubCell"/>
</dbReference>
<evidence type="ECO:0000256" key="8">
    <source>
        <dbReference type="ARBA" id="ARBA00022853"/>
    </source>
</evidence>
<dbReference type="EMBL" id="MU007064">
    <property type="protein sequence ID" value="KAF2426498.1"/>
    <property type="molecule type" value="Genomic_DNA"/>
</dbReference>
<dbReference type="Pfam" id="PF00271">
    <property type="entry name" value="Helicase_C"/>
    <property type="match status" value="1"/>
</dbReference>
<dbReference type="PROSITE" id="PS51192">
    <property type="entry name" value="HELICASE_ATP_BIND_1"/>
    <property type="match status" value="1"/>
</dbReference>
<dbReference type="InterPro" id="IPR014001">
    <property type="entry name" value="Helicase_ATP-bd"/>
</dbReference>
<protein>
    <recommendedName>
        <fullName evidence="3">DNA helicase</fullName>
        <ecNumber evidence="3">3.6.4.12</ecNumber>
    </recommendedName>
</protein>
<name>A0A9P4NLH9_9PEZI</name>
<evidence type="ECO:0000313" key="14">
    <source>
        <dbReference type="EMBL" id="KAF2426498.1"/>
    </source>
</evidence>
<sequence>MIQQADTIATLPYNNRSNQFHPQTATLLHTPTHITQPTQPMQPAQNTQPTQAWNATPPRISQILVPASSSPAKQSSPQIPKPISRIAPPGTTFRAPIMARNNFFTNTPQTENTQSSDPPAISISDSEDELTNADIPATSFSSFRAKTSQFSYNPSMVTVPQKRGVDGMISSYANVSRPPRPQPQIPRQIGPVANVMRLDDIEDWELREKVIILQRTLHDYTVEQFYRALQRKKGDIDDATDYLLSLEEPQAAPKPGVAAIDLTNSDDEPGGVAQVKRGPELKRASNPRRPLVAKSMMQRYSKIEAKAPPPRPVSSPVAERAAPPPPKRRRLVQGRKAEAAHTRTLTPEPVIEIDSDDSDVVEEVVDVLGLLNTYTEQEIVDLVGFCTLSDAALVVSKRPFKRLDQVRKVAHPDAVTATGKRRGGNKSTIGERIVNKAVETETGLQAVDRVVQQCNVYSRDIKKAMKDWGIDMSKAEENGLNIVSLSSTDKHDSGTGTPTSSEKGTGSKDFLGQPALMSPEITLKDYQVVGLNWLNLVWSKRKAWSTQRDASIGCILADDMGLGKTCQVIAFLTHLQEQDVKGPHLIIVPASTIENWLREFRRFSPSIAVEPYYGLQAERIEIRDTIMRSLEHINVIITTYDTAVKDHDAHFLRKLRPTTCIFDEGHALKNASSNRYKVLSRIKTGFRLLLTGTPLQNNLQELMSVLAFIVPDLFNKCQEDFELIFSHRAKTTDTDHAALLSARRIARAKSMLSPFILRRSKAQVMKDLPKKTRRVEYCDMTERQQSFYTEYATMHAEAMAARKASAKTDGYMHLVYRRQAAIHPLLLPRDLYSDATIEKMWPKIPRKGKFKKYVSDEGLREYLQWMSDFELHSLCLEVPQLNKFALKNNEWMDSGKINKLIELLEKFNAEGSRTLVFSQFVKVLDILEAVFDNKGITRCRIDGATPVNNRQTLIDQFYEDESINVFMLSTRSGGAGINLACANKVIILDSGFNPQDDIQAENRAHRIGQTRDVEVIKLITKGTVEEQIHKLGESKVMLDGRVTGGNDDDTKTEKEIEKKGMEELEKLLLEQAGKGNGEEVKAEVENGEGIKVEEEKGTGDLKDAFMDGLKARGVTVSK</sequence>
<keyword evidence="8" id="KW-0156">Chromatin regulator</keyword>
<gene>
    <name evidence="14" type="ORF">EJ08DRAFT_689156</name>
</gene>
<evidence type="ECO:0000256" key="9">
    <source>
        <dbReference type="ARBA" id="ARBA00023125"/>
    </source>
</evidence>
<evidence type="ECO:0000259" key="12">
    <source>
        <dbReference type="PROSITE" id="PS51192"/>
    </source>
</evidence>
<evidence type="ECO:0000256" key="7">
    <source>
        <dbReference type="ARBA" id="ARBA00022840"/>
    </source>
</evidence>
<evidence type="ECO:0000256" key="10">
    <source>
        <dbReference type="ARBA" id="ARBA00023242"/>
    </source>
</evidence>
<evidence type="ECO:0000256" key="5">
    <source>
        <dbReference type="ARBA" id="ARBA00022801"/>
    </source>
</evidence>
<dbReference type="InterPro" id="IPR027417">
    <property type="entry name" value="P-loop_NTPase"/>
</dbReference>
<feature type="domain" description="Helicase C-terminal" evidence="13">
    <location>
        <begin position="899"/>
        <end position="1088"/>
    </location>
</feature>
<evidence type="ECO:0000256" key="4">
    <source>
        <dbReference type="ARBA" id="ARBA00022741"/>
    </source>
</evidence>
<dbReference type="GO" id="GO:0005524">
    <property type="term" value="F:ATP binding"/>
    <property type="evidence" value="ECO:0007669"/>
    <property type="project" value="UniProtKB-KW"/>
</dbReference>
<evidence type="ECO:0000256" key="6">
    <source>
        <dbReference type="ARBA" id="ARBA00022806"/>
    </source>
</evidence>
<keyword evidence="9" id="KW-0238">DNA-binding</keyword>
<dbReference type="Pfam" id="PF00176">
    <property type="entry name" value="SNF2-rel_dom"/>
    <property type="match status" value="1"/>
</dbReference>
<dbReference type="EC" id="3.6.4.12" evidence="3"/>
<evidence type="ECO:0000259" key="13">
    <source>
        <dbReference type="PROSITE" id="PS51194"/>
    </source>
</evidence>
<evidence type="ECO:0000313" key="15">
    <source>
        <dbReference type="Proteomes" id="UP000800235"/>
    </source>
</evidence>
<dbReference type="OrthoDB" id="5857104at2759"/>
<dbReference type="InterPro" id="IPR000330">
    <property type="entry name" value="SNF2_N"/>
</dbReference>
<dbReference type="Proteomes" id="UP000800235">
    <property type="component" value="Unassembled WGS sequence"/>
</dbReference>
<dbReference type="Gene3D" id="3.40.50.10810">
    <property type="entry name" value="Tandem AAA-ATPase domain"/>
    <property type="match status" value="1"/>
</dbReference>